<dbReference type="AlphaFoldDB" id="A0ABD3L590"/>
<feature type="compositionally biased region" description="Basic and acidic residues" evidence="1">
    <location>
        <begin position="130"/>
        <end position="144"/>
    </location>
</feature>
<accession>A0ABD3L590</accession>
<gene>
    <name evidence="2" type="ORF">ACJRO7_015892</name>
</gene>
<proteinExistence type="predicted"/>
<evidence type="ECO:0000313" key="2">
    <source>
        <dbReference type="EMBL" id="KAL3747025.1"/>
    </source>
</evidence>
<feature type="region of interest" description="Disordered" evidence="1">
    <location>
        <begin position="124"/>
        <end position="144"/>
    </location>
</feature>
<evidence type="ECO:0000313" key="3">
    <source>
        <dbReference type="Proteomes" id="UP001634007"/>
    </source>
</evidence>
<feature type="region of interest" description="Disordered" evidence="1">
    <location>
        <begin position="59"/>
        <end position="99"/>
    </location>
</feature>
<dbReference type="EMBL" id="JBJKBG010000003">
    <property type="protein sequence ID" value="KAL3747025.1"/>
    <property type="molecule type" value="Genomic_DNA"/>
</dbReference>
<name>A0ABD3L590_EUCGL</name>
<comment type="caution">
    <text evidence="2">The sequence shown here is derived from an EMBL/GenBank/DDBJ whole genome shotgun (WGS) entry which is preliminary data.</text>
</comment>
<reference evidence="2 3" key="1">
    <citation type="submission" date="2024-11" db="EMBL/GenBank/DDBJ databases">
        <title>Chromosome-level genome assembly of Eucalyptus globulus Labill. provides insights into its genome evolution.</title>
        <authorList>
            <person name="Li X."/>
        </authorList>
    </citation>
    <scope>NUCLEOTIDE SEQUENCE [LARGE SCALE GENOMIC DNA]</scope>
    <source>
        <strain evidence="2">CL2024</strain>
        <tissue evidence="2">Fresh tender leaves</tissue>
    </source>
</reference>
<dbReference type="Proteomes" id="UP001634007">
    <property type="component" value="Unassembled WGS sequence"/>
</dbReference>
<organism evidence="2 3">
    <name type="scientific">Eucalyptus globulus</name>
    <name type="common">Tasmanian blue gum</name>
    <dbReference type="NCBI Taxonomy" id="34317"/>
    <lineage>
        <taxon>Eukaryota</taxon>
        <taxon>Viridiplantae</taxon>
        <taxon>Streptophyta</taxon>
        <taxon>Embryophyta</taxon>
        <taxon>Tracheophyta</taxon>
        <taxon>Spermatophyta</taxon>
        <taxon>Magnoliopsida</taxon>
        <taxon>eudicotyledons</taxon>
        <taxon>Gunneridae</taxon>
        <taxon>Pentapetalae</taxon>
        <taxon>rosids</taxon>
        <taxon>malvids</taxon>
        <taxon>Myrtales</taxon>
        <taxon>Myrtaceae</taxon>
        <taxon>Myrtoideae</taxon>
        <taxon>Eucalypteae</taxon>
        <taxon>Eucalyptus</taxon>
    </lineage>
</organism>
<protein>
    <submittedName>
        <fullName evidence="2">Uncharacterized protein</fullName>
    </submittedName>
</protein>
<keyword evidence="3" id="KW-1185">Reference proteome</keyword>
<sequence length="179" mass="19806">MNPLSTLFNASTSHDSFANWNVKQVKYQKQGTSAQKCQPPNLGTILINIDASFVTEIPQSGDCANTEKSPSALPGGLFQKQPDEPPSPSTIPEPNSSKSIVEPVWRNIDSLAFASRRCQWIPNKSIPGHAHPEAEQNRGPEQKHYPICLEDDSSETNENLISEVYSKERLSWVGELTCE</sequence>
<evidence type="ECO:0000256" key="1">
    <source>
        <dbReference type="SAM" id="MobiDB-lite"/>
    </source>
</evidence>